<keyword evidence="5 10" id="KW-0418">Kinase</keyword>
<dbReference type="PANTHER" id="PTHR48012:SF10">
    <property type="entry name" value="FI20177P1"/>
    <property type="match status" value="1"/>
</dbReference>
<dbReference type="STRING" id="478820.A0A196S3J7"/>
<keyword evidence="6" id="KW-0067">ATP-binding</keyword>
<dbReference type="GO" id="GO:0005524">
    <property type="term" value="F:ATP binding"/>
    <property type="evidence" value="ECO:0007669"/>
    <property type="project" value="UniProtKB-KW"/>
</dbReference>
<dbReference type="Pfam" id="PF00069">
    <property type="entry name" value="Pkinase"/>
    <property type="match status" value="1"/>
</dbReference>
<reference evidence="10 11" key="1">
    <citation type="submission" date="2016-05" db="EMBL/GenBank/DDBJ databases">
        <title>Nuclear genome of Blastocystis sp. subtype 1 NandII.</title>
        <authorList>
            <person name="Gentekaki E."/>
            <person name="Curtis B."/>
            <person name="Stairs C."/>
            <person name="Eme L."/>
            <person name="Herman E."/>
            <person name="Klimes V."/>
            <person name="Arias M.C."/>
            <person name="Elias M."/>
            <person name="Hilliou F."/>
            <person name="Klute M."/>
            <person name="Malik S.-B."/>
            <person name="Pightling A."/>
            <person name="Rachubinski R."/>
            <person name="Salas D."/>
            <person name="Schlacht A."/>
            <person name="Suga H."/>
            <person name="Archibald J."/>
            <person name="Ball S.G."/>
            <person name="Clark G."/>
            <person name="Dacks J."/>
            <person name="Van Der Giezen M."/>
            <person name="Tsaousis A."/>
            <person name="Roger A."/>
        </authorList>
    </citation>
    <scope>NUCLEOTIDE SEQUENCE [LARGE SCALE GENOMIC DNA]</scope>
    <source>
        <strain evidence="11">ATCC 50177 / NandII</strain>
    </source>
</reference>
<protein>
    <submittedName>
        <fullName evidence="10">STE family protein kinase</fullName>
    </submittedName>
</protein>
<dbReference type="Gene3D" id="3.80.10.10">
    <property type="entry name" value="Ribonuclease Inhibitor"/>
    <property type="match status" value="1"/>
</dbReference>
<evidence type="ECO:0000313" key="11">
    <source>
        <dbReference type="Proteomes" id="UP000078348"/>
    </source>
</evidence>
<comment type="catalytic activity">
    <reaction evidence="7">
        <text>L-threonyl-[protein] + ATP = O-phospho-L-threonyl-[protein] + ADP + H(+)</text>
        <dbReference type="Rhea" id="RHEA:46608"/>
        <dbReference type="Rhea" id="RHEA-COMP:11060"/>
        <dbReference type="Rhea" id="RHEA-COMP:11605"/>
        <dbReference type="ChEBI" id="CHEBI:15378"/>
        <dbReference type="ChEBI" id="CHEBI:30013"/>
        <dbReference type="ChEBI" id="CHEBI:30616"/>
        <dbReference type="ChEBI" id="CHEBI:61977"/>
        <dbReference type="ChEBI" id="CHEBI:456216"/>
        <dbReference type="EC" id="2.7.11.1"/>
    </reaction>
</comment>
<evidence type="ECO:0000256" key="8">
    <source>
        <dbReference type="ARBA" id="ARBA00048679"/>
    </source>
</evidence>
<evidence type="ECO:0000256" key="5">
    <source>
        <dbReference type="ARBA" id="ARBA00022777"/>
    </source>
</evidence>
<feature type="domain" description="Protein kinase" evidence="9">
    <location>
        <begin position="1"/>
        <end position="118"/>
    </location>
</feature>
<name>A0A196S3J7_BLAHN</name>
<evidence type="ECO:0000256" key="4">
    <source>
        <dbReference type="ARBA" id="ARBA00022741"/>
    </source>
</evidence>
<sequence>MNDIFMDPMGTVTLGSIGYVQDHDTSSVIFLSPEYISGNPCCKSDAWSLGMTLYELAEDKNPYRGSMTAAKQLIRSLDPPSLPSEKWSAEFVDFVKRCLVKDVEERWSVKQLMEHPFVKDAVKRVQRLKKSLLIRSMFLKYFLSTVRTPIAHGMALLLNGDGLTESIQNFEVTGFVLNLGKELFVEWDGHRHVVCDLLRKKIIRVDDSMLYTSKTVLDLNDEGERWEGEVHQGQPYGWGVLYDKEGEKKYEGFRIGDVNVCYGTLYYSDIRTKEYQGEWCGGQRWGRGTHFDRSEKVAYSGVWIRDAHAKRKVVITAENESEVEFCNKVECLEVQENCCNGSKGEEKLLSLLPFLKELIVGNESFRGMDKVKLVEMENLERVVIGRGSFTNHPKDAFRDPSREFHLKDCPRVRELRIGGYSFSDFGVCEIENVPLLESVSMGDLKENHCCYNFYYASSLVLRNLPKLKSLVFGSYAFHEFLPALKVFSCEDECSQSLTNAHTITIENVPSVTKVSLSKTAFATKKRVLIRNAFELRKAIV</sequence>
<evidence type="ECO:0000256" key="1">
    <source>
        <dbReference type="ARBA" id="ARBA00008874"/>
    </source>
</evidence>
<organism evidence="10 11">
    <name type="scientific">Blastocystis sp. subtype 1 (strain ATCC 50177 / NandII)</name>
    <dbReference type="NCBI Taxonomy" id="478820"/>
    <lineage>
        <taxon>Eukaryota</taxon>
        <taxon>Sar</taxon>
        <taxon>Stramenopiles</taxon>
        <taxon>Bigyra</taxon>
        <taxon>Opalozoa</taxon>
        <taxon>Opalinata</taxon>
        <taxon>Blastocystidae</taxon>
        <taxon>Blastocystis</taxon>
    </lineage>
</organism>
<accession>A0A196S3J7</accession>
<evidence type="ECO:0000256" key="2">
    <source>
        <dbReference type="ARBA" id="ARBA00022527"/>
    </source>
</evidence>
<dbReference type="PROSITE" id="PS50011">
    <property type="entry name" value="PROTEIN_KINASE_DOM"/>
    <property type="match status" value="1"/>
</dbReference>
<dbReference type="OrthoDB" id="248923at2759"/>
<keyword evidence="4" id="KW-0547">Nucleotide-binding</keyword>
<dbReference type="AlphaFoldDB" id="A0A196S3J7"/>
<dbReference type="SUPFAM" id="SSF56112">
    <property type="entry name" value="Protein kinase-like (PK-like)"/>
    <property type="match status" value="1"/>
</dbReference>
<dbReference type="InterPro" id="IPR000719">
    <property type="entry name" value="Prot_kinase_dom"/>
</dbReference>
<proteinExistence type="inferred from homology"/>
<evidence type="ECO:0000256" key="6">
    <source>
        <dbReference type="ARBA" id="ARBA00022840"/>
    </source>
</evidence>
<comment type="catalytic activity">
    <reaction evidence="8">
        <text>L-seryl-[protein] + ATP = O-phospho-L-seryl-[protein] + ADP + H(+)</text>
        <dbReference type="Rhea" id="RHEA:17989"/>
        <dbReference type="Rhea" id="RHEA-COMP:9863"/>
        <dbReference type="Rhea" id="RHEA-COMP:11604"/>
        <dbReference type="ChEBI" id="CHEBI:15378"/>
        <dbReference type="ChEBI" id="CHEBI:29999"/>
        <dbReference type="ChEBI" id="CHEBI:30616"/>
        <dbReference type="ChEBI" id="CHEBI:83421"/>
        <dbReference type="ChEBI" id="CHEBI:456216"/>
        <dbReference type="EC" id="2.7.11.1"/>
    </reaction>
</comment>
<evidence type="ECO:0000256" key="7">
    <source>
        <dbReference type="ARBA" id="ARBA00047899"/>
    </source>
</evidence>
<dbReference type="PANTHER" id="PTHR48012">
    <property type="entry name" value="STERILE20-LIKE KINASE, ISOFORM B-RELATED"/>
    <property type="match status" value="1"/>
</dbReference>
<dbReference type="SUPFAM" id="SSF52058">
    <property type="entry name" value="L domain-like"/>
    <property type="match status" value="1"/>
</dbReference>
<evidence type="ECO:0000256" key="3">
    <source>
        <dbReference type="ARBA" id="ARBA00022679"/>
    </source>
</evidence>
<keyword evidence="11" id="KW-1185">Reference proteome</keyword>
<dbReference type="InterPro" id="IPR011009">
    <property type="entry name" value="Kinase-like_dom_sf"/>
</dbReference>
<dbReference type="SUPFAM" id="SSF82185">
    <property type="entry name" value="Histone H3 K4-specific methyltransferase SET7/9 N-terminal domain"/>
    <property type="match status" value="1"/>
</dbReference>
<gene>
    <name evidence="10" type="ORF">AV274_6565</name>
</gene>
<dbReference type="InterPro" id="IPR050629">
    <property type="entry name" value="STE20/SPS1-PAK"/>
</dbReference>
<dbReference type="InterPro" id="IPR032675">
    <property type="entry name" value="LRR_dom_sf"/>
</dbReference>
<dbReference type="Proteomes" id="UP000078348">
    <property type="component" value="Unassembled WGS sequence"/>
</dbReference>
<keyword evidence="3" id="KW-0808">Transferase</keyword>
<dbReference type="EMBL" id="LXWW01000580">
    <property type="protein sequence ID" value="OAO11730.1"/>
    <property type="molecule type" value="Genomic_DNA"/>
</dbReference>
<dbReference type="Gene3D" id="1.10.510.10">
    <property type="entry name" value="Transferase(Phosphotransferase) domain 1"/>
    <property type="match status" value="1"/>
</dbReference>
<evidence type="ECO:0000313" key="10">
    <source>
        <dbReference type="EMBL" id="OAO11730.1"/>
    </source>
</evidence>
<dbReference type="GO" id="GO:0004674">
    <property type="term" value="F:protein serine/threonine kinase activity"/>
    <property type="evidence" value="ECO:0007669"/>
    <property type="project" value="UniProtKB-KW"/>
</dbReference>
<dbReference type="GO" id="GO:0005737">
    <property type="term" value="C:cytoplasm"/>
    <property type="evidence" value="ECO:0007669"/>
    <property type="project" value="TreeGrafter"/>
</dbReference>
<comment type="caution">
    <text evidence="10">The sequence shown here is derived from an EMBL/GenBank/DDBJ whole genome shotgun (WGS) entry which is preliminary data.</text>
</comment>
<keyword evidence="2" id="KW-0723">Serine/threonine-protein kinase</keyword>
<comment type="similarity">
    <text evidence="1">Belongs to the protein kinase superfamily. STE Ser/Thr protein kinase family. STE20 subfamily.</text>
</comment>
<evidence type="ECO:0000259" key="9">
    <source>
        <dbReference type="PROSITE" id="PS50011"/>
    </source>
</evidence>